<dbReference type="Gene3D" id="2.60.120.260">
    <property type="entry name" value="Galactose-binding domain-like"/>
    <property type="match status" value="1"/>
</dbReference>
<protein>
    <submittedName>
        <fullName evidence="3">Uncharacterized protein</fullName>
    </submittedName>
</protein>
<keyword evidence="2" id="KW-0812">Transmembrane</keyword>
<accession>A0A8H6IHA9</accession>
<evidence type="ECO:0000256" key="1">
    <source>
        <dbReference type="SAM" id="MobiDB-lite"/>
    </source>
</evidence>
<feature type="region of interest" description="Disordered" evidence="1">
    <location>
        <begin position="348"/>
        <end position="386"/>
    </location>
</feature>
<keyword evidence="2" id="KW-0472">Membrane</keyword>
<proteinExistence type="predicted"/>
<evidence type="ECO:0000313" key="4">
    <source>
        <dbReference type="Proteomes" id="UP000521943"/>
    </source>
</evidence>
<organism evidence="3 4">
    <name type="scientific">Ephemerocybe angulata</name>
    <dbReference type="NCBI Taxonomy" id="980116"/>
    <lineage>
        <taxon>Eukaryota</taxon>
        <taxon>Fungi</taxon>
        <taxon>Dikarya</taxon>
        <taxon>Basidiomycota</taxon>
        <taxon>Agaricomycotina</taxon>
        <taxon>Agaricomycetes</taxon>
        <taxon>Agaricomycetidae</taxon>
        <taxon>Agaricales</taxon>
        <taxon>Agaricineae</taxon>
        <taxon>Psathyrellaceae</taxon>
        <taxon>Ephemerocybe</taxon>
    </lineage>
</organism>
<feature type="region of interest" description="Disordered" evidence="1">
    <location>
        <begin position="324"/>
        <end position="343"/>
    </location>
</feature>
<dbReference type="AlphaFoldDB" id="A0A8H6IHA9"/>
<sequence>MSAKIATQGLPITGRRALTTLDNTLLDVVHSKASFIFTEELFDPIGQSPPSEQRAFRKTFDLSKTRPSPTSATVVLAADDDFAFYLNGVLVHPADGTHDDDALEAYSVPLPVVDKDDSKSLVLGFRVINHLGGTGLLVAVQVHYPDNGEPDVFYTGADQSWFGQRLFQEHWEQPWFSETPDFSVWRPAQVWNSTTRDPKASKLLREEVVQFGRLDTFVDPAPSGCPATCNGTVGAAGSGGVSERKGLDIGAGAFAGALIGTAILALALGALFGFFATKKRLEGTYKRAAEPSYAPASDVARVGASYQSPTSSGMALYQPSPGGGDAYQYGGPPSAGAVTTGSGQISGYSVTPLLYQPERKPGRRGPQADYQPPNPSSSPPPPPFAE</sequence>
<comment type="caution">
    <text evidence="3">The sequence shown here is derived from an EMBL/GenBank/DDBJ whole genome shotgun (WGS) entry which is preliminary data.</text>
</comment>
<name>A0A8H6IHA9_9AGAR</name>
<keyword evidence="4" id="KW-1185">Reference proteome</keyword>
<dbReference type="EMBL" id="JACGCI010000002">
    <property type="protein sequence ID" value="KAF6765463.1"/>
    <property type="molecule type" value="Genomic_DNA"/>
</dbReference>
<evidence type="ECO:0000256" key="2">
    <source>
        <dbReference type="SAM" id="Phobius"/>
    </source>
</evidence>
<evidence type="ECO:0000313" key="3">
    <source>
        <dbReference type="EMBL" id="KAF6765463.1"/>
    </source>
</evidence>
<dbReference type="OrthoDB" id="3074998at2759"/>
<feature type="transmembrane region" description="Helical" evidence="2">
    <location>
        <begin position="253"/>
        <end position="277"/>
    </location>
</feature>
<dbReference type="Proteomes" id="UP000521943">
    <property type="component" value="Unassembled WGS sequence"/>
</dbReference>
<keyword evidence="2" id="KW-1133">Transmembrane helix</keyword>
<reference evidence="3 4" key="1">
    <citation type="submission" date="2020-07" db="EMBL/GenBank/DDBJ databases">
        <title>Comparative genomics of pyrophilous fungi reveals a link between fire events and developmental genes.</title>
        <authorList>
            <consortium name="DOE Joint Genome Institute"/>
            <person name="Steindorff A.S."/>
            <person name="Carver A."/>
            <person name="Calhoun S."/>
            <person name="Stillman K."/>
            <person name="Liu H."/>
            <person name="Lipzen A."/>
            <person name="Pangilinan J."/>
            <person name="Labutti K."/>
            <person name="Bruns T.D."/>
            <person name="Grigoriev I.V."/>
        </authorList>
    </citation>
    <scope>NUCLEOTIDE SEQUENCE [LARGE SCALE GENOMIC DNA]</scope>
    <source>
        <strain evidence="3 4">CBS 144469</strain>
    </source>
</reference>
<feature type="compositionally biased region" description="Pro residues" evidence="1">
    <location>
        <begin position="372"/>
        <end position="386"/>
    </location>
</feature>
<gene>
    <name evidence="3" type="ORF">DFP72DRAFT_867905</name>
</gene>